<evidence type="ECO:0000256" key="10">
    <source>
        <dbReference type="SAM" id="SignalP"/>
    </source>
</evidence>
<evidence type="ECO:0000256" key="8">
    <source>
        <dbReference type="SAM" id="Coils"/>
    </source>
</evidence>
<feature type="transmembrane region" description="Helical" evidence="9">
    <location>
        <begin position="822"/>
        <end position="843"/>
    </location>
</feature>
<dbReference type="PROSITE" id="PS01246">
    <property type="entry name" value="UPF0003"/>
    <property type="match status" value="1"/>
</dbReference>
<keyword evidence="8" id="KW-0175">Coiled coil</keyword>
<comment type="subcellular location">
    <subcellularLocation>
        <location evidence="1">Cell membrane</location>
        <topology evidence="1">Multi-pass membrane protein</topology>
    </subcellularLocation>
</comment>
<dbReference type="SUPFAM" id="SSF50182">
    <property type="entry name" value="Sm-like ribonucleoproteins"/>
    <property type="match status" value="1"/>
</dbReference>
<dbReference type="EMBL" id="LT629787">
    <property type="protein sequence ID" value="SDT92069.1"/>
    <property type="molecule type" value="Genomic_DNA"/>
</dbReference>
<dbReference type="SUPFAM" id="SSF82689">
    <property type="entry name" value="Mechanosensitive channel protein MscS (YggB), C-terminal domain"/>
    <property type="match status" value="1"/>
</dbReference>
<dbReference type="InterPro" id="IPR025692">
    <property type="entry name" value="MscS_IM_dom1"/>
</dbReference>
<dbReference type="InterPro" id="IPR023408">
    <property type="entry name" value="MscS_beta-dom_sf"/>
</dbReference>
<feature type="coiled-coil region" evidence="8">
    <location>
        <begin position="276"/>
        <end position="310"/>
    </location>
</feature>
<feature type="transmembrane region" description="Helical" evidence="9">
    <location>
        <begin position="672"/>
        <end position="695"/>
    </location>
</feature>
<gene>
    <name evidence="16" type="ORF">SAMN05216210_0513</name>
</gene>
<dbReference type="FunFam" id="1.10.287.1260:FF:000002">
    <property type="entry name" value="Potassium efflux system KefA"/>
    <property type="match status" value="1"/>
</dbReference>
<keyword evidence="4 9" id="KW-0812">Transmembrane</keyword>
<evidence type="ECO:0000256" key="1">
    <source>
        <dbReference type="ARBA" id="ARBA00004651"/>
    </source>
</evidence>
<feature type="transmembrane region" description="Helical" evidence="9">
    <location>
        <begin position="533"/>
        <end position="557"/>
    </location>
</feature>
<dbReference type="STRING" id="1434072.SAMN05216210_0513"/>
<organism evidence="16 17">
    <name type="scientific">Halopseudomonas salegens</name>
    <dbReference type="NCBI Taxonomy" id="1434072"/>
    <lineage>
        <taxon>Bacteria</taxon>
        <taxon>Pseudomonadati</taxon>
        <taxon>Pseudomonadota</taxon>
        <taxon>Gammaproteobacteria</taxon>
        <taxon>Pseudomonadales</taxon>
        <taxon>Pseudomonadaceae</taxon>
        <taxon>Halopseudomonas</taxon>
    </lineage>
</organism>
<name>A0A1H2EAN5_9GAMM</name>
<feature type="transmembrane region" description="Helical" evidence="9">
    <location>
        <begin position="897"/>
        <end position="925"/>
    </location>
</feature>
<keyword evidence="17" id="KW-1185">Reference proteome</keyword>
<evidence type="ECO:0000256" key="6">
    <source>
        <dbReference type="ARBA" id="ARBA00022989"/>
    </source>
</evidence>
<evidence type="ECO:0000256" key="4">
    <source>
        <dbReference type="ARBA" id="ARBA00022692"/>
    </source>
</evidence>
<dbReference type="GO" id="GO:0009992">
    <property type="term" value="P:intracellular water homeostasis"/>
    <property type="evidence" value="ECO:0007669"/>
    <property type="project" value="TreeGrafter"/>
</dbReference>
<dbReference type="Pfam" id="PF21088">
    <property type="entry name" value="MS_channel_1st"/>
    <property type="match status" value="1"/>
</dbReference>
<dbReference type="Pfam" id="PF00924">
    <property type="entry name" value="MS_channel_2nd"/>
    <property type="match status" value="1"/>
</dbReference>
<keyword evidence="6 9" id="KW-1133">Transmembrane helix</keyword>
<evidence type="ECO:0000256" key="3">
    <source>
        <dbReference type="ARBA" id="ARBA00022475"/>
    </source>
</evidence>
<dbReference type="InterPro" id="IPR049278">
    <property type="entry name" value="MS_channel_C"/>
</dbReference>
<dbReference type="InterPro" id="IPR011014">
    <property type="entry name" value="MscS_channel_TM-2"/>
</dbReference>
<evidence type="ECO:0000256" key="7">
    <source>
        <dbReference type="ARBA" id="ARBA00023136"/>
    </source>
</evidence>
<dbReference type="Pfam" id="PF21082">
    <property type="entry name" value="MS_channel_3rd"/>
    <property type="match status" value="1"/>
</dbReference>
<dbReference type="GO" id="GO:0005886">
    <property type="term" value="C:plasma membrane"/>
    <property type="evidence" value="ECO:0007669"/>
    <property type="project" value="UniProtKB-SubCell"/>
</dbReference>
<comment type="similarity">
    <text evidence="2">Belongs to the MscS (TC 1.A.23) family.</text>
</comment>
<evidence type="ECO:0000256" key="5">
    <source>
        <dbReference type="ARBA" id="ARBA00022729"/>
    </source>
</evidence>
<evidence type="ECO:0000256" key="9">
    <source>
        <dbReference type="SAM" id="Phobius"/>
    </source>
</evidence>
<feature type="transmembrane region" description="Helical" evidence="9">
    <location>
        <begin position="608"/>
        <end position="628"/>
    </location>
</feature>
<protein>
    <submittedName>
        <fullName evidence="16">Potassium efflux system protein</fullName>
    </submittedName>
</protein>
<proteinExistence type="inferred from homology"/>
<feature type="transmembrane region" description="Helical" evidence="9">
    <location>
        <begin position="640"/>
        <end position="660"/>
    </location>
</feature>
<dbReference type="Pfam" id="PF12795">
    <property type="entry name" value="MscS_porin"/>
    <property type="match status" value="1"/>
</dbReference>
<feature type="domain" description="Mechanosensitive ion channel transmembrane helices 2/3" evidence="15">
    <location>
        <begin position="870"/>
        <end position="911"/>
    </location>
</feature>
<dbReference type="NCBIfam" id="NF008438">
    <property type="entry name" value="PRK11281.1"/>
    <property type="match status" value="1"/>
</dbReference>
<feature type="domain" description="Mechanosensitive ion channel inner membrane" evidence="12">
    <location>
        <begin position="492"/>
        <end position="809"/>
    </location>
</feature>
<dbReference type="InterPro" id="IPR049142">
    <property type="entry name" value="MS_channel_1st"/>
</dbReference>
<dbReference type="Pfam" id="PF12794">
    <property type="entry name" value="MscS_TM"/>
    <property type="match status" value="1"/>
</dbReference>
<feature type="domain" description="Mechanosensitive ion channel MscS" evidence="11">
    <location>
        <begin position="913"/>
        <end position="978"/>
    </location>
</feature>
<dbReference type="InterPro" id="IPR006685">
    <property type="entry name" value="MscS_channel_2nd"/>
</dbReference>
<feature type="transmembrane region" description="Helical" evidence="9">
    <location>
        <begin position="864"/>
        <end position="885"/>
    </location>
</feature>
<dbReference type="InterPro" id="IPR010920">
    <property type="entry name" value="LSM_dom_sf"/>
</dbReference>
<dbReference type="InterPro" id="IPR011066">
    <property type="entry name" value="MscS_channel_C_sf"/>
</dbReference>
<dbReference type="PANTHER" id="PTHR30347:SF1">
    <property type="entry name" value="MECHANOSENSITIVE CHANNEL MSCK"/>
    <property type="match status" value="1"/>
</dbReference>
<dbReference type="Gene3D" id="3.30.70.100">
    <property type="match status" value="1"/>
</dbReference>
<evidence type="ECO:0000259" key="11">
    <source>
        <dbReference type="Pfam" id="PF00924"/>
    </source>
</evidence>
<feature type="transmembrane region" description="Helical" evidence="9">
    <location>
        <begin position="707"/>
        <end position="725"/>
    </location>
</feature>
<dbReference type="Gene3D" id="1.10.287.1260">
    <property type="match status" value="1"/>
</dbReference>
<dbReference type="GO" id="GO:0008381">
    <property type="term" value="F:mechanosensitive monoatomic ion channel activity"/>
    <property type="evidence" value="ECO:0007669"/>
    <property type="project" value="UniProtKB-ARBA"/>
</dbReference>
<feature type="coiled-coil region" evidence="8">
    <location>
        <begin position="186"/>
        <end position="222"/>
    </location>
</feature>
<keyword evidence="3" id="KW-1003">Cell membrane</keyword>
<dbReference type="RefSeq" id="WP_092383845.1">
    <property type="nucleotide sequence ID" value="NZ_LT629787.1"/>
</dbReference>
<dbReference type="SUPFAM" id="SSF82861">
    <property type="entry name" value="Mechanosensitive channel protein MscS (YggB), transmembrane region"/>
    <property type="match status" value="1"/>
</dbReference>
<keyword evidence="5 10" id="KW-0732">Signal</keyword>
<dbReference type="OrthoDB" id="9799209at2"/>
<dbReference type="Proteomes" id="UP000243924">
    <property type="component" value="Chromosome I"/>
</dbReference>
<feature type="transmembrane region" description="Helical" evidence="9">
    <location>
        <begin position="779"/>
        <end position="802"/>
    </location>
</feature>
<evidence type="ECO:0000259" key="15">
    <source>
        <dbReference type="Pfam" id="PF21088"/>
    </source>
</evidence>
<evidence type="ECO:0000259" key="13">
    <source>
        <dbReference type="Pfam" id="PF12795"/>
    </source>
</evidence>
<reference evidence="17" key="1">
    <citation type="submission" date="2016-10" db="EMBL/GenBank/DDBJ databases">
        <authorList>
            <person name="Varghese N."/>
            <person name="Submissions S."/>
        </authorList>
    </citation>
    <scope>NUCLEOTIDE SEQUENCE [LARGE SCALE GENOMIC DNA]</scope>
    <source>
        <strain evidence="17">CECT 8338</strain>
    </source>
</reference>
<dbReference type="InterPro" id="IPR006686">
    <property type="entry name" value="MscS_channel_CS"/>
</dbReference>
<dbReference type="AlphaFoldDB" id="A0A1H2EAN5"/>
<evidence type="ECO:0000313" key="16">
    <source>
        <dbReference type="EMBL" id="SDT92069.1"/>
    </source>
</evidence>
<evidence type="ECO:0000313" key="17">
    <source>
        <dbReference type="Proteomes" id="UP000243924"/>
    </source>
</evidence>
<feature type="signal peptide" evidence="10">
    <location>
        <begin position="1"/>
        <end position="21"/>
    </location>
</feature>
<feature type="chain" id="PRO_5009272913" evidence="10">
    <location>
        <begin position="22"/>
        <end position="1093"/>
    </location>
</feature>
<dbReference type="Gene3D" id="2.30.30.60">
    <property type="match status" value="1"/>
</dbReference>
<accession>A0A1H2EAN5</accession>
<feature type="transmembrane region" description="Helical" evidence="9">
    <location>
        <begin position="563"/>
        <end position="588"/>
    </location>
</feature>
<feature type="transmembrane region" description="Helical" evidence="9">
    <location>
        <begin position="489"/>
        <end position="505"/>
    </location>
</feature>
<evidence type="ECO:0000256" key="2">
    <source>
        <dbReference type="ARBA" id="ARBA00008017"/>
    </source>
</evidence>
<feature type="domain" description="Mechanosensitive ion channel MscS C-terminal" evidence="14">
    <location>
        <begin position="989"/>
        <end position="1069"/>
    </location>
</feature>
<dbReference type="InterPro" id="IPR052702">
    <property type="entry name" value="MscS-like_channel"/>
</dbReference>
<evidence type="ECO:0000259" key="12">
    <source>
        <dbReference type="Pfam" id="PF12794"/>
    </source>
</evidence>
<dbReference type="PANTHER" id="PTHR30347">
    <property type="entry name" value="POTASSIUM CHANNEL RELATED"/>
    <property type="match status" value="1"/>
</dbReference>
<dbReference type="InterPro" id="IPR024393">
    <property type="entry name" value="MscS_porin"/>
</dbReference>
<evidence type="ECO:0000259" key="14">
    <source>
        <dbReference type="Pfam" id="PF21082"/>
    </source>
</evidence>
<sequence>MPLLRVFLLFLCFSLSLPALAQSELDTAINTVRDQLEALTESGGSEAERRELQEIYQSTLSHLQRQQQLDKEQAELDEQLDEAPARMSATRRQIDQISVIEADTLRQQLENLPLSELEDQLSEKVARMFAWQNELTRINSELIGAQTRPERTQANVSANQTREQAISEQIRSLQRQPASLVRDARIAMLRAETASLQRANELMRQRLNANNVLQELASHERDLLNQQTAVIDMDIQVLQDVIHDKRLSASEQAVDDVSLAAESSDHQLLREQGSLNRQLSESLLRATTQISELTRKNIQTRQQIDSLTQVDRALEQQISVLEGSLLLSRILHQQKRTLPRVDVDHGLPDRIADLRLRQFELNQLREELTHPEAYLQRLLDRLPAAQQEQLRNDLEVMITNRVQLVEQLGTNINNLLSQAITLQISQRQLQQLSSDLQRTIDDQLFWVASSRPIDRNWLQSLPQQLSQQWEQLQPLTHLRQIPPHLIKQWPGLIGLGLLLAIYLLARPRINSKLQTLHADVGHFRRDTTRHTPLALLLTLFRVSIIPLLLAGCGLLLMRHDGKAIPAFGIAALYAALAWLVLHLLYRVFDNQGIAERHFRWEADRVSRLHRLTKHTAFILLPLVVIVALGEHSPEVLDADAIGRLLMISCLLVLGGLLGNLMRRTKPLYSSRVIHSIATLALALTPVILAGMSFWGYHYTAIKLADRFIDTLYVIVLWLLLDGTAVRNLNVAGRRLAYQRALSKRENSQANDQTDQDMAVEVPKMDLQQINQQSLRLAKLSLMLVFGVVVYLIWSDLLSAATYLNSFTLWQYNSGSAEFPNMVPISVADVLGALIIVVLTITLARNLPGLLEILLLSKLKLQQGSSYAITTLLSYVIVSIGIIVGLSTLGVSWDKLQWLVAALSVGLGFGLQEIFANFVSGIILLFERPIRIGDVVTIGNLSGTVNRIRIRATTISDFDRKEIIVPNKTFVTSHLVNWSLSDTVTRVILKLGVAYNSDLAKIKQLLLQITHANERVLADPEPEVLFLNFGESTLDHELRYHVGQLGDRNPSIDEINREVDRLFRENGIEIAFRQLDVYLRNSDGVEKLIESRKV</sequence>
<keyword evidence="7 9" id="KW-0472">Membrane</keyword>
<feature type="domain" description="Mechanosensitive ion channel MscS porin" evidence="13">
    <location>
        <begin position="35"/>
        <end position="268"/>
    </location>
</feature>